<comment type="caution">
    <text evidence="1">The sequence shown here is derived from an EMBL/GenBank/DDBJ whole genome shotgun (WGS) entry which is preliminary data.</text>
</comment>
<name>K5DDM3_RHOBT</name>
<organism evidence="1 2">
    <name type="scientific">Rhodopirellula baltica SH28</name>
    <dbReference type="NCBI Taxonomy" id="993517"/>
    <lineage>
        <taxon>Bacteria</taxon>
        <taxon>Pseudomonadati</taxon>
        <taxon>Planctomycetota</taxon>
        <taxon>Planctomycetia</taxon>
        <taxon>Pirellulales</taxon>
        <taxon>Pirellulaceae</taxon>
        <taxon>Rhodopirellula</taxon>
    </lineage>
</organism>
<gene>
    <name evidence="1" type="ORF">RBSH_03755</name>
</gene>
<accession>K5DDM3</accession>
<evidence type="ECO:0000313" key="1">
    <source>
        <dbReference type="EMBL" id="EKK00929.1"/>
    </source>
</evidence>
<protein>
    <submittedName>
        <fullName evidence="1">Uncharacterized protein</fullName>
    </submittedName>
</protein>
<sequence length="45" mass="4744">MFISTIETRTFPSMCSLRCDVVLSAVNSSGCNGADVCAGDYADVH</sequence>
<evidence type="ECO:0000313" key="2">
    <source>
        <dbReference type="Proteomes" id="UP000007993"/>
    </source>
</evidence>
<dbReference type="PATRIC" id="fig|993517.3.peg.4077"/>
<dbReference type="Proteomes" id="UP000007993">
    <property type="component" value="Unassembled WGS sequence"/>
</dbReference>
<proteinExistence type="predicted"/>
<dbReference type="EMBL" id="AMCW01000108">
    <property type="protein sequence ID" value="EKK00929.1"/>
    <property type="molecule type" value="Genomic_DNA"/>
</dbReference>
<dbReference type="AlphaFoldDB" id="K5DDM3"/>
<reference evidence="1 2" key="1">
    <citation type="journal article" date="2013" name="Mar. Genomics">
        <title>Expression of sulfatases in Rhodopirellula baltica and the diversity of sulfatases in the genus Rhodopirellula.</title>
        <authorList>
            <person name="Wegner C.E."/>
            <person name="Richter-Heitmann T."/>
            <person name="Klindworth A."/>
            <person name="Klockow C."/>
            <person name="Richter M."/>
            <person name="Achstetter T."/>
            <person name="Glockner F.O."/>
            <person name="Harder J."/>
        </authorList>
    </citation>
    <scope>NUCLEOTIDE SEQUENCE [LARGE SCALE GENOMIC DNA]</scope>
    <source>
        <strain evidence="1 2">SH28</strain>
    </source>
</reference>